<dbReference type="Proteomes" id="UP000179099">
    <property type="component" value="Unassembled WGS sequence"/>
</dbReference>
<dbReference type="STRING" id="1801992.A2Y98_01360"/>
<dbReference type="Pfam" id="PF13366">
    <property type="entry name" value="PDDEXK_3"/>
    <property type="match status" value="1"/>
</dbReference>
<evidence type="ECO:0000313" key="1">
    <source>
        <dbReference type="EMBL" id="OGZ33565.1"/>
    </source>
</evidence>
<proteinExistence type="predicted"/>
<dbReference type="InterPro" id="IPR026350">
    <property type="entry name" value="GxxExxY"/>
</dbReference>
<protein>
    <recommendedName>
        <fullName evidence="3">GxxExxY protein</fullName>
    </recommendedName>
</protein>
<sequence>MLRIHKKVLHAEISYELTGILFKLHRTLGRFCRERQYCDKLEELLKENRFEYKREYEISKLKNSIQGDKTDFLIENKIILDIKAKKFITKEDYLQMQRYLQCSELELGLIVNFRNTYLKPKRILNTKLYSDNSDAHSDYSDRFNR</sequence>
<dbReference type="NCBIfam" id="TIGR04256">
    <property type="entry name" value="GxxExxY"/>
    <property type="match status" value="1"/>
</dbReference>
<organism evidence="1 2">
    <name type="scientific">Candidatus Portnoybacteria bacterium RBG_19FT_COMBO_36_7</name>
    <dbReference type="NCBI Taxonomy" id="1801992"/>
    <lineage>
        <taxon>Bacteria</taxon>
        <taxon>Candidatus Portnoyibacteriota</taxon>
    </lineage>
</organism>
<evidence type="ECO:0000313" key="2">
    <source>
        <dbReference type="Proteomes" id="UP000179099"/>
    </source>
</evidence>
<evidence type="ECO:0008006" key="3">
    <source>
        <dbReference type="Google" id="ProtNLM"/>
    </source>
</evidence>
<reference evidence="1 2" key="1">
    <citation type="journal article" date="2016" name="Nat. Commun.">
        <title>Thousands of microbial genomes shed light on interconnected biogeochemical processes in an aquifer system.</title>
        <authorList>
            <person name="Anantharaman K."/>
            <person name="Brown C.T."/>
            <person name="Hug L.A."/>
            <person name="Sharon I."/>
            <person name="Castelle C.J."/>
            <person name="Probst A.J."/>
            <person name="Thomas B.C."/>
            <person name="Singh A."/>
            <person name="Wilkins M.J."/>
            <person name="Karaoz U."/>
            <person name="Brodie E.L."/>
            <person name="Williams K.H."/>
            <person name="Hubbard S.S."/>
            <person name="Banfield J.F."/>
        </authorList>
    </citation>
    <scope>NUCLEOTIDE SEQUENCE [LARGE SCALE GENOMIC DNA]</scope>
</reference>
<comment type="caution">
    <text evidence="1">The sequence shown here is derived from an EMBL/GenBank/DDBJ whole genome shotgun (WGS) entry which is preliminary data.</text>
</comment>
<accession>A0A1G2F660</accession>
<dbReference type="AlphaFoldDB" id="A0A1G2F660"/>
<dbReference type="EMBL" id="MHMW01000028">
    <property type="protein sequence ID" value="OGZ33565.1"/>
    <property type="molecule type" value="Genomic_DNA"/>
</dbReference>
<gene>
    <name evidence="1" type="ORF">A2Y98_01360</name>
</gene>
<name>A0A1G2F660_9BACT</name>